<reference evidence="1 2" key="1">
    <citation type="submission" date="2019-03" db="EMBL/GenBank/DDBJ databases">
        <title>Genomic Encyclopedia of Type Strains, Phase IV (KMG-IV): sequencing the most valuable type-strain genomes for metagenomic binning, comparative biology and taxonomic classification.</title>
        <authorList>
            <person name="Goeker M."/>
        </authorList>
    </citation>
    <scope>NUCLEOTIDE SEQUENCE [LARGE SCALE GENOMIC DNA]</scope>
    <source>
        <strain evidence="1 2">DSM 23344</strain>
    </source>
</reference>
<evidence type="ECO:0000313" key="1">
    <source>
        <dbReference type="EMBL" id="TCO77151.1"/>
    </source>
</evidence>
<evidence type="ECO:0000313" key="2">
    <source>
        <dbReference type="Proteomes" id="UP000294980"/>
    </source>
</evidence>
<dbReference type="AlphaFoldDB" id="A0A4R2KS70"/>
<keyword evidence="2" id="KW-1185">Reference proteome</keyword>
<comment type="caution">
    <text evidence="1">The sequence shown here is derived from an EMBL/GenBank/DDBJ whole genome shotgun (WGS) entry which is preliminary data.</text>
</comment>
<dbReference type="Proteomes" id="UP000294980">
    <property type="component" value="Unassembled WGS sequence"/>
</dbReference>
<sequence>MFPKPVPATRLAEMRAAEKEREEQTRIESHAPSYGISKAMKRQNQERWLELFGKCLSPKLACKQAGISMATYNKWRTNDVWFAEQLNQVMEDWRSELLSSAVTRAIGYVQRDEDTGKVVTDADGKVVYHGASDSLTRALLNMDQADATGAGANVNVTINLKAFGLEEQSMVDAEWREVDAGASPGDP</sequence>
<organism evidence="1 2">
    <name type="scientific">Chromatocurvus halotolerans</name>
    <dbReference type="NCBI Taxonomy" id="1132028"/>
    <lineage>
        <taxon>Bacteria</taxon>
        <taxon>Pseudomonadati</taxon>
        <taxon>Pseudomonadota</taxon>
        <taxon>Gammaproteobacteria</taxon>
        <taxon>Cellvibrionales</taxon>
        <taxon>Halieaceae</taxon>
        <taxon>Chromatocurvus</taxon>
    </lineage>
</organism>
<dbReference type="RefSeq" id="WP_117317241.1">
    <property type="nucleotide sequence ID" value="NZ_QQSW01000008.1"/>
</dbReference>
<dbReference type="EMBL" id="SLWX01000003">
    <property type="protein sequence ID" value="TCO77151.1"/>
    <property type="molecule type" value="Genomic_DNA"/>
</dbReference>
<proteinExistence type="predicted"/>
<protein>
    <recommendedName>
        <fullName evidence="3">Terminase small subunit</fullName>
    </recommendedName>
</protein>
<evidence type="ECO:0008006" key="3">
    <source>
        <dbReference type="Google" id="ProtNLM"/>
    </source>
</evidence>
<gene>
    <name evidence="1" type="ORF">EV688_103165</name>
</gene>
<name>A0A4R2KS70_9GAMM</name>
<accession>A0A4R2KS70</accession>